<organism evidence="1">
    <name type="scientific">Solanum chacoense</name>
    <name type="common">Chaco potato</name>
    <dbReference type="NCBI Taxonomy" id="4108"/>
    <lineage>
        <taxon>Eukaryota</taxon>
        <taxon>Viridiplantae</taxon>
        <taxon>Streptophyta</taxon>
        <taxon>Embryophyta</taxon>
        <taxon>Tracheophyta</taxon>
        <taxon>Spermatophyta</taxon>
        <taxon>Magnoliopsida</taxon>
        <taxon>eudicotyledons</taxon>
        <taxon>Gunneridae</taxon>
        <taxon>Pentapetalae</taxon>
        <taxon>asterids</taxon>
        <taxon>lamiids</taxon>
        <taxon>Solanales</taxon>
        <taxon>Solanaceae</taxon>
        <taxon>Solanoideae</taxon>
        <taxon>Solaneae</taxon>
        <taxon>Solanum</taxon>
    </lineage>
</organism>
<protein>
    <submittedName>
        <fullName evidence="1">Putative ovule protein</fullName>
    </submittedName>
</protein>
<evidence type="ECO:0000313" key="1">
    <source>
        <dbReference type="EMBL" id="JAP11918.1"/>
    </source>
</evidence>
<accession>A0A0V0GV19</accession>
<reference evidence="1" key="1">
    <citation type="submission" date="2015-12" db="EMBL/GenBank/DDBJ databases">
        <title>Gene expression during late stages of embryo sac development: a critical building block for successful pollen-pistil interactions.</title>
        <authorList>
            <person name="Liu Y."/>
            <person name="Joly V."/>
            <person name="Sabar M."/>
            <person name="Matton D.P."/>
        </authorList>
    </citation>
    <scope>NUCLEOTIDE SEQUENCE</scope>
</reference>
<name>A0A0V0GV19_SOLCH</name>
<proteinExistence type="predicted"/>
<dbReference type="EMBL" id="GEDG01030462">
    <property type="protein sequence ID" value="JAP11918.1"/>
    <property type="molecule type" value="Transcribed_RNA"/>
</dbReference>
<sequence>MIIGRHRSLTPYLMSNSNIVVSTPNWKAIVLIKTSLLIFVSYITPSILKSTHRPDVPQHPLC</sequence>
<dbReference type="AlphaFoldDB" id="A0A0V0GV19"/>